<dbReference type="SUPFAM" id="SSF88946">
    <property type="entry name" value="Sigma2 domain of RNA polymerase sigma factors"/>
    <property type="match status" value="1"/>
</dbReference>
<proteinExistence type="inferred from homology"/>
<dbReference type="NCBIfam" id="TIGR02937">
    <property type="entry name" value="sigma70-ECF"/>
    <property type="match status" value="1"/>
</dbReference>
<dbReference type="Proteomes" id="UP001449657">
    <property type="component" value="Chromosome"/>
</dbReference>
<dbReference type="InterPro" id="IPR036388">
    <property type="entry name" value="WH-like_DNA-bd_sf"/>
</dbReference>
<evidence type="ECO:0000313" key="8">
    <source>
        <dbReference type="Proteomes" id="UP001449657"/>
    </source>
</evidence>
<evidence type="ECO:0000259" key="5">
    <source>
        <dbReference type="Pfam" id="PF04542"/>
    </source>
</evidence>
<dbReference type="SUPFAM" id="SSF88659">
    <property type="entry name" value="Sigma3 and sigma4 domains of RNA polymerase sigma factors"/>
    <property type="match status" value="1"/>
</dbReference>
<dbReference type="InterPro" id="IPR013325">
    <property type="entry name" value="RNA_pol_sigma_r2"/>
</dbReference>
<keyword evidence="8" id="KW-1185">Reference proteome</keyword>
<dbReference type="PANTHER" id="PTHR43133:SF46">
    <property type="entry name" value="RNA POLYMERASE SIGMA-70 FACTOR ECF SUBFAMILY"/>
    <property type="match status" value="1"/>
</dbReference>
<feature type="domain" description="RNA polymerase sigma-70 region 2" evidence="5">
    <location>
        <begin position="28"/>
        <end position="94"/>
    </location>
</feature>
<evidence type="ECO:0000313" key="7">
    <source>
        <dbReference type="EMBL" id="WZN43933.1"/>
    </source>
</evidence>
<dbReference type="InterPro" id="IPR014284">
    <property type="entry name" value="RNA_pol_sigma-70_dom"/>
</dbReference>
<gene>
    <name evidence="7" type="ORF">WJU22_13600</name>
</gene>
<dbReference type="InterPro" id="IPR013324">
    <property type="entry name" value="RNA_pol_sigma_r3/r4-like"/>
</dbReference>
<name>A0ABZ2YW76_9BACT</name>
<evidence type="ECO:0000256" key="2">
    <source>
        <dbReference type="ARBA" id="ARBA00023015"/>
    </source>
</evidence>
<reference evidence="7 8" key="1">
    <citation type="submission" date="2024-03" db="EMBL/GenBank/DDBJ databases">
        <title>Chitinophaga caseinilytica sp. nov., a casein hydrolysing bacterium isolated from forest soil.</title>
        <authorList>
            <person name="Lee D.S."/>
            <person name="Han D.M."/>
            <person name="Baek J.H."/>
            <person name="Choi D.G."/>
            <person name="Jeon J.H."/>
            <person name="Jeon C.O."/>
        </authorList>
    </citation>
    <scope>NUCLEOTIDE SEQUENCE [LARGE SCALE GENOMIC DNA]</scope>
    <source>
        <strain evidence="7 8">KACC 19118</strain>
    </source>
</reference>
<keyword evidence="3" id="KW-0731">Sigma factor</keyword>
<evidence type="ECO:0000256" key="3">
    <source>
        <dbReference type="ARBA" id="ARBA00023082"/>
    </source>
</evidence>
<comment type="similarity">
    <text evidence="1">Belongs to the sigma-70 factor family. ECF subfamily.</text>
</comment>
<dbReference type="Gene3D" id="1.10.1740.10">
    <property type="match status" value="1"/>
</dbReference>
<dbReference type="Pfam" id="PF04542">
    <property type="entry name" value="Sigma70_r2"/>
    <property type="match status" value="1"/>
</dbReference>
<accession>A0ABZ2YW76</accession>
<evidence type="ECO:0000256" key="4">
    <source>
        <dbReference type="ARBA" id="ARBA00023163"/>
    </source>
</evidence>
<dbReference type="Gene3D" id="1.10.10.10">
    <property type="entry name" value="Winged helix-like DNA-binding domain superfamily/Winged helix DNA-binding domain"/>
    <property type="match status" value="1"/>
</dbReference>
<dbReference type="InterPro" id="IPR039425">
    <property type="entry name" value="RNA_pol_sigma-70-like"/>
</dbReference>
<dbReference type="InterPro" id="IPR007627">
    <property type="entry name" value="RNA_pol_sigma70_r2"/>
</dbReference>
<feature type="domain" description="RNA polymerase sigma factor 70 region 4 type 2" evidence="6">
    <location>
        <begin position="128"/>
        <end position="171"/>
    </location>
</feature>
<protein>
    <submittedName>
        <fullName evidence="7">Sigma-70 family RNA polymerase sigma factor</fullName>
    </submittedName>
</protein>
<dbReference type="RefSeq" id="WP_341838727.1">
    <property type="nucleotide sequence ID" value="NZ_CP149792.1"/>
</dbReference>
<keyword evidence="4" id="KW-0804">Transcription</keyword>
<dbReference type="EMBL" id="CP150096">
    <property type="protein sequence ID" value="WZN43933.1"/>
    <property type="molecule type" value="Genomic_DNA"/>
</dbReference>
<sequence length="198" mass="22953">MGFSLTGQSDNFLLEECRNGNPRAFDELFDRYSARLHHYGLKYIDDAHQAEEAMLDVMLWLWQKCDQVPPDVQLAPYLFRAMKNAVVRTVTRQRNFTVPLEHLGESVPAGTLDADSRIRERQLETAWLEELGQLSEQRQKAFRLSRLEELSHAEIAREMKLSPFTVKNHIKACLSQFRERLKDYADLSTAIVICILTL</sequence>
<evidence type="ECO:0000256" key="1">
    <source>
        <dbReference type="ARBA" id="ARBA00010641"/>
    </source>
</evidence>
<evidence type="ECO:0000259" key="6">
    <source>
        <dbReference type="Pfam" id="PF08281"/>
    </source>
</evidence>
<dbReference type="PANTHER" id="PTHR43133">
    <property type="entry name" value="RNA POLYMERASE ECF-TYPE SIGMA FACTO"/>
    <property type="match status" value="1"/>
</dbReference>
<organism evidence="7 8">
    <name type="scientific">Chitinophaga caseinilytica</name>
    <dbReference type="NCBI Taxonomy" id="2267521"/>
    <lineage>
        <taxon>Bacteria</taxon>
        <taxon>Pseudomonadati</taxon>
        <taxon>Bacteroidota</taxon>
        <taxon>Chitinophagia</taxon>
        <taxon>Chitinophagales</taxon>
        <taxon>Chitinophagaceae</taxon>
        <taxon>Chitinophaga</taxon>
    </lineage>
</organism>
<dbReference type="Pfam" id="PF08281">
    <property type="entry name" value="Sigma70_r4_2"/>
    <property type="match status" value="1"/>
</dbReference>
<dbReference type="InterPro" id="IPR013249">
    <property type="entry name" value="RNA_pol_sigma70_r4_t2"/>
</dbReference>
<keyword evidence="2" id="KW-0805">Transcription regulation</keyword>